<keyword evidence="2 6" id="KW-0436">Ligase</keyword>
<dbReference type="Gene3D" id="3.40.50.12780">
    <property type="entry name" value="N-terminal domain of ligase-like"/>
    <property type="match status" value="1"/>
</dbReference>
<dbReference type="SMART" id="SM00717">
    <property type="entry name" value="SANT"/>
    <property type="match status" value="1"/>
</dbReference>
<dbReference type="Pfam" id="PF00501">
    <property type="entry name" value="AMP-binding"/>
    <property type="match status" value="1"/>
</dbReference>
<keyword evidence="3 6" id="KW-0276">Fatty acid metabolism</keyword>
<dbReference type="Pfam" id="PF06584">
    <property type="entry name" value="DIRP"/>
    <property type="match status" value="1"/>
</dbReference>
<dbReference type="InterPro" id="IPR010561">
    <property type="entry name" value="LIN-9/ALY1"/>
</dbReference>
<evidence type="ECO:0000256" key="2">
    <source>
        <dbReference type="ARBA" id="ARBA00022598"/>
    </source>
</evidence>
<sequence>MEYPAQRRLTSIQSHLIPSSTAEDESIVSRNVTSSSSPHFFVGEYSVFYQQYSVVLPEKLQTGKWNVYRSARSPMKLLGRFEDHPDIGTLHENFIHAVETYRDYKYLGTRIRVDGTVGEYKWMTFGEAAAAREAIGSGLRYYGLEQGACVGLYFINRPEWLVVDHACAAYSYISVPLYDTLGPDAVKFVVNHSGMKAIFCLLTFISLIPSVNVVVVVGGANEHLPSLPSTSGVKFVSYLKLLVQGRSNLQPFFTPKPDDVATICYTSGTTGTPKGVVLSHGNLIANAASFCRKAKFYSSDIYISYLPLAHIYERTNQVICAYNGAGVGFYQGDNLKLMDDLAALRPTIFCSVPRLYNRIYAGITNAVSTSGGLKERLFRAAYNSKRQAIVNGRSPSPIWDKLVFNKIKEKLGGRVRIMGSGASPLSPDVMDFLRVCFGCLILEGYGMTETSCIITLMDVGDTSIGHVGSPCAGCEVKLVDVPEMNYTSEDNPYPRGEICVRGPIVFQAYYKDEVQTREVFDEDGWFHTGDIGLWLPGGRLKIIDRKKNIFKLAQGEYIAPEKIENVYAKCKFVAQCFVYGDSFNSSLIAIVAVEPDMLSDWAAAQGIQYEDLGQLCNDPRARNAVLAEMDNVGREAQLRGIEFAKAVTLVPEPFTLENGLLTPTFKIKRPQAKEYFGKAISSMVLKAEVSRLRKFLMAPTRKSKSVNKQYLGIYEVSPDKSPGNSRKSKPKKKLADKLGAQWSKAEIERFYKAYREYGKDWKKVASAVHNRSAEMVEALYSMNRAYLSLPDGTASVIGLIAMMTDHYNVLGGSDGEIESSKPSDTPRKAQKRKQAKIHLESSKEDVVQPQSIASSEGCLSLLKRAGLNGILPRACRKRTPRVPVSYSYRRDDTESLIPPTKRVKKSGIDDKDDEHVAALTLTGTLQKGGSPHAYQSPYKRAEHVRRYDRMLPQSETTEAKFHDSSYEFRIKGRSGGIEHVSGTYARVRGSGPLMDEDSSGTVEVLRKGKNFYRKKIKVEEMESNVSDDSGEACSGTEGIIGTALKGKVDMKISSAKKKLSPCSERKRSKELVFEDQSPSLDALLTLANLSTSMLPTSITESESSVKMKEDRTTFEADDQCSVLEAASISHHRNKIKQPGPNKKVLNLHNNIEDATSRKSTVGKYSAKYDGVVSKPKQQQEPTNNSRKRKQKSSSSKKLQISNTEAPPMNSRLRKCFDNDEMAKEEKKYLTKGKCGAHQTSFRVPADSVTNNDPKMAGIDSVVSTSQAPTSNPISLPTKHQSRRKMNLKRALLSTNKNSSACSLKNQPNNHSLPGETLKEQLSASLSSILARRWCCFEWFYSPIDYAWFAKREFVEYLNHVSLDHIPRLTRVEWGVIRSSLGKPRRLSERFLLEEREKLKQYRESVRQHYTQLRVGTREGLATDLAPPLSVGQQVIAIHPKTREVNDGKVLTVDHDKCRVQFDSPDLGVEFVMDIDCMPLNPLENMSATLKRQNLAFDKFSSTPRGSQGNGNLELGGSEVFTSSGCLENAMGPVNLLAAPIKPVPLPSSHILSFTLGAHNQVDAKHNALHGKPAVSNIVSAHQVAYGQPLTVAHIQGREADIRVLSELSHALDKKASSALLNLRQLNTYPANPLLPWQKVPTNLDFFGGFTSCLDSSLITPEVGSVVGDIVNGSRLKAHAMVDAAIKAVSSTKDGEDAFMRVGEALNSVDKKQFTSDINMPIIKLPEHNQVNGSISITSKPMPSASWALNPGLHIASDKNEEQVPSELITSCVATLLMIQRCTERQFPPADVAQIIDSAITSLHPCCPQNLPIYREIQMYSKTEMSIMYFKVILGVINEEKEKNRVHGIGRKRA</sequence>
<comment type="similarity">
    <text evidence="6">Belongs to the ATP-dependent AMP-binding enzyme family.</text>
</comment>
<dbReference type="Pfam" id="PF00249">
    <property type="entry name" value="Myb_DNA-binding"/>
    <property type="match status" value="1"/>
</dbReference>
<dbReference type="PROSITE" id="PS00455">
    <property type="entry name" value="AMP_BINDING"/>
    <property type="match status" value="1"/>
</dbReference>
<evidence type="ECO:0000256" key="3">
    <source>
        <dbReference type="ARBA" id="ARBA00022832"/>
    </source>
</evidence>
<keyword evidence="6" id="KW-0067">ATP-binding</keyword>
<dbReference type="PANTHER" id="PTHR21689">
    <property type="entry name" value="LIN-9"/>
    <property type="match status" value="1"/>
</dbReference>
<dbReference type="Proteomes" id="UP001396334">
    <property type="component" value="Unassembled WGS sequence"/>
</dbReference>
<feature type="compositionally biased region" description="Basic and acidic residues" evidence="7">
    <location>
        <begin position="818"/>
        <end position="827"/>
    </location>
</feature>
<dbReference type="InterPro" id="IPR042099">
    <property type="entry name" value="ANL_N_sf"/>
</dbReference>
<reference evidence="10 11" key="1">
    <citation type="journal article" date="2024" name="G3 (Bethesda)">
        <title>Genome assembly of Hibiscus sabdariffa L. provides insights into metabolisms of medicinal natural products.</title>
        <authorList>
            <person name="Kim T."/>
        </authorList>
    </citation>
    <scope>NUCLEOTIDE SEQUENCE [LARGE SCALE GENOMIC DNA]</scope>
    <source>
        <strain evidence="10">TK-2024</strain>
        <tissue evidence="10">Old leaves</tissue>
    </source>
</reference>
<dbReference type="Gene3D" id="1.20.58.1880">
    <property type="match status" value="1"/>
</dbReference>
<feature type="domain" description="SANT" evidence="9">
    <location>
        <begin position="737"/>
        <end position="774"/>
    </location>
</feature>
<dbReference type="InterPro" id="IPR000873">
    <property type="entry name" value="AMP-dep_synth/lig_dom"/>
</dbReference>
<organism evidence="10 11">
    <name type="scientific">Hibiscus sabdariffa</name>
    <name type="common">roselle</name>
    <dbReference type="NCBI Taxonomy" id="183260"/>
    <lineage>
        <taxon>Eukaryota</taxon>
        <taxon>Viridiplantae</taxon>
        <taxon>Streptophyta</taxon>
        <taxon>Embryophyta</taxon>
        <taxon>Tracheophyta</taxon>
        <taxon>Spermatophyta</taxon>
        <taxon>Magnoliopsida</taxon>
        <taxon>eudicotyledons</taxon>
        <taxon>Gunneridae</taxon>
        <taxon>Pentapetalae</taxon>
        <taxon>rosids</taxon>
        <taxon>malvids</taxon>
        <taxon>Malvales</taxon>
        <taxon>Malvaceae</taxon>
        <taxon>Malvoideae</taxon>
        <taxon>Hibiscus</taxon>
    </lineage>
</organism>
<feature type="compositionally biased region" description="Polar residues" evidence="7">
    <location>
        <begin position="1262"/>
        <end position="1278"/>
    </location>
</feature>
<feature type="region of interest" description="Disordered" evidence="7">
    <location>
        <begin position="813"/>
        <end position="843"/>
    </location>
</feature>
<feature type="region of interest" description="Disordered" evidence="7">
    <location>
        <begin position="717"/>
        <end position="736"/>
    </location>
</feature>
<dbReference type="InterPro" id="IPR020845">
    <property type="entry name" value="AMP-binding_CS"/>
</dbReference>
<dbReference type="EMBL" id="JBBPBN010000004">
    <property type="protein sequence ID" value="KAK9041508.1"/>
    <property type="molecule type" value="Genomic_DNA"/>
</dbReference>
<comment type="subcellular location">
    <subcellularLocation>
        <location evidence="1">Nucleus</location>
    </subcellularLocation>
</comment>
<dbReference type="EC" id="6.2.1.3" evidence="5 6"/>
<keyword evidence="6" id="KW-0547">Nucleotide-binding</keyword>
<dbReference type="InterPro" id="IPR033471">
    <property type="entry name" value="DIRP"/>
</dbReference>
<accession>A0ABR2TVH6</accession>
<dbReference type="CDD" id="cd05927">
    <property type="entry name" value="LC-FACS_euk"/>
    <property type="match status" value="1"/>
</dbReference>
<comment type="pathway">
    <text evidence="6">Lipid metabolism; fatty acid metabolism.</text>
</comment>
<keyword evidence="4" id="KW-0539">Nucleus</keyword>
<evidence type="ECO:0000313" key="10">
    <source>
        <dbReference type="EMBL" id="KAK9041508.1"/>
    </source>
</evidence>
<dbReference type="CDD" id="cd00167">
    <property type="entry name" value="SANT"/>
    <property type="match status" value="1"/>
</dbReference>
<feature type="region of interest" description="Disordered" evidence="7">
    <location>
        <begin position="1262"/>
        <end position="1281"/>
    </location>
</feature>
<dbReference type="InterPro" id="IPR017884">
    <property type="entry name" value="SANT_dom"/>
</dbReference>
<evidence type="ECO:0000256" key="1">
    <source>
        <dbReference type="ARBA" id="ARBA00004123"/>
    </source>
</evidence>
<dbReference type="InterPro" id="IPR001005">
    <property type="entry name" value="SANT/Myb"/>
</dbReference>
<evidence type="ECO:0000256" key="4">
    <source>
        <dbReference type="ARBA" id="ARBA00023242"/>
    </source>
</evidence>
<keyword evidence="6" id="KW-0443">Lipid metabolism</keyword>
<comment type="catalytic activity">
    <reaction evidence="6">
        <text>a long-chain fatty acid + ATP + CoA = a long-chain fatty acyl-CoA + AMP + diphosphate</text>
        <dbReference type="Rhea" id="RHEA:15421"/>
        <dbReference type="ChEBI" id="CHEBI:30616"/>
        <dbReference type="ChEBI" id="CHEBI:33019"/>
        <dbReference type="ChEBI" id="CHEBI:57287"/>
        <dbReference type="ChEBI" id="CHEBI:57560"/>
        <dbReference type="ChEBI" id="CHEBI:83139"/>
        <dbReference type="ChEBI" id="CHEBI:456215"/>
        <dbReference type="EC" id="6.2.1.3"/>
    </reaction>
</comment>
<dbReference type="SUPFAM" id="SSF46689">
    <property type="entry name" value="Homeodomain-like"/>
    <property type="match status" value="1"/>
</dbReference>
<evidence type="ECO:0000256" key="8">
    <source>
        <dbReference type="SAM" id="Phobius"/>
    </source>
</evidence>
<evidence type="ECO:0000256" key="7">
    <source>
        <dbReference type="SAM" id="MobiDB-lite"/>
    </source>
</evidence>
<keyword evidence="8" id="KW-0472">Membrane</keyword>
<name>A0ABR2TVH6_9ROSI</name>
<dbReference type="PROSITE" id="PS51293">
    <property type="entry name" value="SANT"/>
    <property type="match status" value="1"/>
</dbReference>
<dbReference type="InterPro" id="IPR045311">
    <property type="entry name" value="LC-FACS_euk"/>
</dbReference>
<comment type="function">
    <text evidence="6">Catalyzes the conversion of long-chain fatty acids to their active form acyl-CoAs for both synthesis of cellular lipids, and degradation via beta-oxidation.</text>
</comment>
<gene>
    <name evidence="10" type="ORF">V6N11_016608</name>
</gene>
<keyword evidence="8" id="KW-0812">Transmembrane</keyword>
<dbReference type="PANTHER" id="PTHR21689:SF5">
    <property type="entry name" value="PROTEIN ALWAYS EARLY 1-RELATED"/>
    <property type="match status" value="1"/>
</dbReference>
<feature type="transmembrane region" description="Helical" evidence="8">
    <location>
        <begin position="197"/>
        <end position="220"/>
    </location>
</feature>
<evidence type="ECO:0000313" key="11">
    <source>
        <dbReference type="Proteomes" id="UP001396334"/>
    </source>
</evidence>
<protein>
    <recommendedName>
        <fullName evidence="5 6">Long-chain-fatty-acid--CoA ligase</fullName>
        <ecNumber evidence="5 6">6.2.1.3</ecNumber>
    </recommendedName>
</protein>
<evidence type="ECO:0000259" key="9">
    <source>
        <dbReference type="PROSITE" id="PS51293"/>
    </source>
</evidence>
<comment type="caution">
    <text evidence="10">The sequence shown here is derived from an EMBL/GenBank/DDBJ whole genome shotgun (WGS) entry which is preliminary data.</text>
</comment>
<evidence type="ECO:0000256" key="6">
    <source>
        <dbReference type="RuleBase" id="RU369030"/>
    </source>
</evidence>
<keyword evidence="11" id="KW-1185">Reference proteome</keyword>
<evidence type="ECO:0000256" key="5">
    <source>
        <dbReference type="ARBA" id="ARBA00026121"/>
    </source>
</evidence>
<dbReference type="SMART" id="SM01135">
    <property type="entry name" value="DIRP"/>
    <property type="match status" value="1"/>
</dbReference>
<dbReference type="SUPFAM" id="SSF56801">
    <property type="entry name" value="Acetyl-CoA synthetase-like"/>
    <property type="match status" value="1"/>
</dbReference>
<dbReference type="InterPro" id="IPR009057">
    <property type="entry name" value="Homeodomain-like_sf"/>
</dbReference>
<keyword evidence="8" id="KW-1133">Transmembrane helix</keyword>
<feature type="region of interest" description="Disordered" evidence="7">
    <location>
        <begin position="1129"/>
        <end position="1211"/>
    </location>
</feature>
<proteinExistence type="inferred from homology"/>
<feature type="compositionally biased region" description="Polar residues" evidence="7">
    <location>
        <begin position="1175"/>
        <end position="1184"/>
    </location>
</feature>